<keyword evidence="3" id="KW-1185">Reference proteome</keyword>
<feature type="region of interest" description="Disordered" evidence="1">
    <location>
        <begin position="47"/>
        <end position="69"/>
    </location>
</feature>
<dbReference type="EMBL" id="BGPR01000595">
    <property type="protein sequence ID" value="GBM27809.1"/>
    <property type="molecule type" value="Genomic_DNA"/>
</dbReference>
<protein>
    <submittedName>
        <fullName evidence="2">Uncharacterized protein</fullName>
    </submittedName>
</protein>
<evidence type="ECO:0000256" key="1">
    <source>
        <dbReference type="SAM" id="MobiDB-lite"/>
    </source>
</evidence>
<name>A0A4Y2EHT0_ARAVE</name>
<gene>
    <name evidence="2" type="ORF">AVEN_119270_1</name>
</gene>
<dbReference type="Proteomes" id="UP000499080">
    <property type="component" value="Unassembled WGS sequence"/>
</dbReference>
<proteinExistence type="predicted"/>
<accession>A0A4Y2EHT0</accession>
<sequence>MCFIRVFLNSKGINPFAFNDESSLPDEKILMLKAVIKSLAASNKCKRRKSSAHSYHHHHQGIKESEEKQYISNTATKVTAHKKGRNVDAGINYSTDVGNRRKS</sequence>
<comment type="caution">
    <text evidence="2">The sequence shown here is derived from an EMBL/GenBank/DDBJ whole genome shotgun (WGS) entry which is preliminary data.</text>
</comment>
<dbReference type="AlphaFoldDB" id="A0A4Y2EHT0"/>
<organism evidence="2 3">
    <name type="scientific">Araneus ventricosus</name>
    <name type="common">Orbweaver spider</name>
    <name type="synonym">Epeira ventricosa</name>
    <dbReference type="NCBI Taxonomy" id="182803"/>
    <lineage>
        <taxon>Eukaryota</taxon>
        <taxon>Metazoa</taxon>
        <taxon>Ecdysozoa</taxon>
        <taxon>Arthropoda</taxon>
        <taxon>Chelicerata</taxon>
        <taxon>Arachnida</taxon>
        <taxon>Araneae</taxon>
        <taxon>Araneomorphae</taxon>
        <taxon>Entelegynae</taxon>
        <taxon>Araneoidea</taxon>
        <taxon>Araneidae</taxon>
        <taxon>Araneus</taxon>
    </lineage>
</organism>
<evidence type="ECO:0000313" key="3">
    <source>
        <dbReference type="Proteomes" id="UP000499080"/>
    </source>
</evidence>
<evidence type="ECO:0000313" key="2">
    <source>
        <dbReference type="EMBL" id="GBM27809.1"/>
    </source>
</evidence>
<reference evidence="2 3" key="1">
    <citation type="journal article" date="2019" name="Sci. Rep.">
        <title>Orb-weaving spider Araneus ventricosus genome elucidates the spidroin gene catalogue.</title>
        <authorList>
            <person name="Kono N."/>
            <person name="Nakamura H."/>
            <person name="Ohtoshi R."/>
            <person name="Moran D.A.P."/>
            <person name="Shinohara A."/>
            <person name="Yoshida Y."/>
            <person name="Fujiwara M."/>
            <person name="Mori M."/>
            <person name="Tomita M."/>
            <person name="Arakawa K."/>
        </authorList>
    </citation>
    <scope>NUCLEOTIDE SEQUENCE [LARGE SCALE GENOMIC DNA]</scope>
</reference>
<feature type="compositionally biased region" description="Basic residues" evidence="1">
    <location>
        <begin position="47"/>
        <end position="60"/>
    </location>
</feature>